<evidence type="ECO:0000256" key="2">
    <source>
        <dbReference type="SAM" id="Phobius"/>
    </source>
</evidence>
<comment type="caution">
    <text evidence="3">The sequence shown here is derived from an EMBL/GenBank/DDBJ whole genome shotgun (WGS) entry which is preliminary data.</text>
</comment>
<feature type="transmembrane region" description="Helical" evidence="2">
    <location>
        <begin position="514"/>
        <end position="536"/>
    </location>
</feature>
<gene>
    <name evidence="3" type="ORF">CcCBS67573_g05968</name>
</gene>
<sequence length="575" mass="62942">MTPRLAAKMGERAQTAAVAPTDPSRVQSAHRAIKLRDFETYIGFIATLEDALLVVEATINGSLPHFIGTAGDLNLIPCRSGTVIVVAEASAKVRRWKDGVPWSPSRAFGPFLLYRQIELESSATQSHLPKYTARRFNSNHAGLEPNYTRKTLKPGTRISPTGLTKRRITLIGSDGGRHRLVSYCKPSDIVDLLVGKEVHAIKSELPDKYKLLKIPSDDPGLNRMLGNATFQRVLAANRKSGALARSTYSGAVRIPGIAEMLREAAPGIQKYPLSRLDNAELDQALVQELRLVKPNNPSPIRHPENEYCIDAFKGHHYPFHPSLSKMQDQSSPVGVDWKLLKHAFLFCLTLSSENARVHEDALRSYSPQLAWTLKCGFNLGLAGFATGGLVAGRARSHQFLAENAHRLPSTERVTWKNSLSQQTLELNVHSKQGWFLYHRHKQLEAMRAGLTWRGGFGAGLRFAGMGVVFTCTEALIENTLFGGRETWAAAVGAGVGSGLVFAAGARLPRAYARYAILFGAGAGLGIGLLEDVAAVFTGVSVKNPMRVREGSLDLWVPGWDWERGVEGVGVFRRQA</sequence>
<feature type="transmembrane region" description="Helical" evidence="2">
    <location>
        <begin position="487"/>
        <end position="507"/>
    </location>
</feature>
<evidence type="ECO:0000313" key="4">
    <source>
        <dbReference type="Proteomes" id="UP000320333"/>
    </source>
</evidence>
<dbReference type="EMBL" id="QEAP01000234">
    <property type="protein sequence ID" value="TPX72024.1"/>
    <property type="molecule type" value="Genomic_DNA"/>
</dbReference>
<keyword evidence="2" id="KW-0472">Membrane</keyword>
<dbReference type="AlphaFoldDB" id="A0A507F7B6"/>
<evidence type="ECO:0000256" key="1">
    <source>
        <dbReference type="SAM" id="MobiDB-lite"/>
    </source>
</evidence>
<reference evidence="3 4" key="1">
    <citation type="journal article" date="2019" name="Sci. Rep.">
        <title>Comparative genomics of chytrid fungi reveal insights into the obligate biotrophic and pathogenic lifestyle of Synchytrium endobioticum.</title>
        <authorList>
            <person name="van de Vossenberg B.T.L.H."/>
            <person name="Warris S."/>
            <person name="Nguyen H.D.T."/>
            <person name="van Gent-Pelzer M.P.E."/>
            <person name="Joly D.L."/>
            <person name="van de Geest H.C."/>
            <person name="Bonants P.J.M."/>
            <person name="Smith D.S."/>
            <person name="Levesque C.A."/>
            <person name="van der Lee T.A.J."/>
        </authorList>
    </citation>
    <scope>NUCLEOTIDE SEQUENCE [LARGE SCALE GENOMIC DNA]</scope>
    <source>
        <strain evidence="3 4">CBS 675.73</strain>
    </source>
</reference>
<keyword evidence="2" id="KW-1133">Transmembrane helix</keyword>
<dbReference type="PANTHER" id="PTHR28027:SF2">
    <property type="entry name" value="TRANSCRIPTIONAL REGULATOR MIT1"/>
    <property type="match status" value="1"/>
</dbReference>
<name>A0A507F7B6_9FUNG</name>
<dbReference type="Pfam" id="PF09729">
    <property type="entry name" value="Gti1_Pac2"/>
    <property type="match status" value="1"/>
</dbReference>
<dbReference type="InterPro" id="IPR018608">
    <property type="entry name" value="Gti1/Pac2"/>
</dbReference>
<feature type="region of interest" description="Disordered" evidence="1">
    <location>
        <begin position="1"/>
        <end position="20"/>
    </location>
</feature>
<accession>A0A507F7B6</accession>
<evidence type="ECO:0000313" key="3">
    <source>
        <dbReference type="EMBL" id="TPX72024.1"/>
    </source>
</evidence>
<dbReference type="OrthoDB" id="5584028at2759"/>
<dbReference type="PANTHER" id="PTHR28027">
    <property type="entry name" value="TRANSCRIPTIONAL REGULATOR MIT1"/>
    <property type="match status" value="1"/>
</dbReference>
<organism evidence="3 4">
    <name type="scientific">Chytriomyces confervae</name>
    <dbReference type="NCBI Taxonomy" id="246404"/>
    <lineage>
        <taxon>Eukaryota</taxon>
        <taxon>Fungi</taxon>
        <taxon>Fungi incertae sedis</taxon>
        <taxon>Chytridiomycota</taxon>
        <taxon>Chytridiomycota incertae sedis</taxon>
        <taxon>Chytridiomycetes</taxon>
        <taxon>Chytridiales</taxon>
        <taxon>Chytriomycetaceae</taxon>
        <taxon>Chytriomyces</taxon>
    </lineage>
</organism>
<proteinExistence type="predicted"/>
<dbReference type="Proteomes" id="UP000320333">
    <property type="component" value="Unassembled WGS sequence"/>
</dbReference>
<keyword evidence="4" id="KW-1185">Reference proteome</keyword>
<keyword evidence="2" id="KW-0812">Transmembrane</keyword>
<dbReference type="GO" id="GO:0003677">
    <property type="term" value="F:DNA binding"/>
    <property type="evidence" value="ECO:0007669"/>
    <property type="project" value="TreeGrafter"/>
</dbReference>
<protein>
    <submittedName>
        <fullName evidence="3">Uncharacterized protein</fullName>
    </submittedName>
</protein>